<reference evidence="2 3" key="1">
    <citation type="submission" date="2016-09" db="EMBL/GenBank/DDBJ databases">
        <title>Extensive genetic diversity and differential bi-allelic expression allows diatom success in the polar Southern Ocean.</title>
        <authorList>
            <consortium name="DOE Joint Genome Institute"/>
            <person name="Mock T."/>
            <person name="Otillar R.P."/>
            <person name="Strauss J."/>
            <person name="Dupont C."/>
            <person name="Frickenhaus S."/>
            <person name="Maumus F."/>
            <person name="Mcmullan M."/>
            <person name="Sanges R."/>
            <person name="Schmutz J."/>
            <person name="Toseland A."/>
            <person name="Valas R."/>
            <person name="Veluchamy A."/>
            <person name="Ward B.J."/>
            <person name="Allen A."/>
            <person name="Barry K."/>
            <person name="Falciatore A."/>
            <person name="Ferrante M."/>
            <person name="Fortunato A.E."/>
            <person name="Gloeckner G."/>
            <person name="Gruber A."/>
            <person name="Hipkin R."/>
            <person name="Janech M."/>
            <person name="Kroth P."/>
            <person name="Leese F."/>
            <person name="Lindquist E."/>
            <person name="Lyon B.R."/>
            <person name="Martin J."/>
            <person name="Mayer C."/>
            <person name="Parker M."/>
            <person name="Quesneville H."/>
            <person name="Raymond J."/>
            <person name="Uhlig C."/>
            <person name="Valentin K.U."/>
            <person name="Worden A.Z."/>
            <person name="Armbrust E.V."/>
            <person name="Bowler C."/>
            <person name="Green B."/>
            <person name="Moulton V."/>
            <person name="Van Oosterhout C."/>
            <person name="Grigoriev I."/>
        </authorList>
    </citation>
    <scope>NUCLEOTIDE SEQUENCE [LARGE SCALE GENOMIC DNA]</scope>
    <source>
        <strain evidence="2 3">CCMP1102</strain>
    </source>
</reference>
<organism evidence="2 3">
    <name type="scientific">Fragilariopsis cylindrus CCMP1102</name>
    <dbReference type="NCBI Taxonomy" id="635003"/>
    <lineage>
        <taxon>Eukaryota</taxon>
        <taxon>Sar</taxon>
        <taxon>Stramenopiles</taxon>
        <taxon>Ochrophyta</taxon>
        <taxon>Bacillariophyta</taxon>
        <taxon>Bacillariophyceae</taxon>
        <taxon>Bacillariophycidae</taxon>
        <taxon>Bacillariales</taxon>
        <taxon>Bacillariaceae</taxon>
        <taxon>Fragilariopsis</taxon>
    </lineage>
</organism>
<dbReference type="KEGG" id="fcy:FRACYDRAFT_244127"/>
<gene>
    <name evidence="2" type="ORF">FRACYDRAFT_244127</name>
</gene>
<accession>A0A1E7F4C5</accession>
<sequence>MKMNTLDMKFKKRTEKSVRFNSITYTAINTDTGTDTSPFITNNELEYNSWYDKSELMQFRQSAVDIALFQYNRSNIGDDDTNKLPRGMEGMSKHRRQHKKITLKCILLAIRCGKPPHYVASLSKKLGSWNTEIAIRDACLDYFEIYQPQQFIHNTLRSISSKPPFISLVPRTTANSTSTNTDSAAAAAAAAGSTCAATRRQRSSSSSTTINTAATSTTASTKKRGRCIGNGPSSLLTKPHKGQFKRQCCTHPVLHSYWDAIEDQSIDPYEDKNDSMIGNGGVSQCGDTRLVIVIANVITRIKNIVRLGGDDGSSGSSNLGVRHF</sequence>
<keyword evidence="3" id="KW-1185">Reference proteome</keyword>
<dbReference type="EMBL" id="KV784364">
    <property type="protein sequence ID" value="OEU12855.1"/>
    <property type="molecule type" value="Genomic_DNA"/>
</dbReference>
<evidence type="ECO:0000313" key="3">
    <source>
        <dbReference type="Proteomes" id="UP000095751"/>
    </source>
</evidence>
<name>A0A1E7F4C5_9STRA</name>
<feature type="region of interest" description="Disordered" evidence="1">
    <location>
        <begin position="197"/>
        <end position="234"/>
    </location>
</feature>
<proteinExistence type="predicted"/>
<evidence type="ECO:0000313" key="2">
    <source>
        <dbReference type="EMBL" id="OEU12855.1"/>
    </source>
</evidence>
<dbReference type="AlphaFoldDB" id="A0A1E7F4C5"/>
<feature type="compositionally biased region" description="Low complexity" evidence="1">
    <location>
        <begin position="197"/>
        <end position="220"/>
    </location>
</feature>
<evidence type="ECO:0000256" key="1">
    <source>
        <dbReference type="SAM" id="MobiDB-lite"/>
    </source>
</evidence>
<dbReference type="Proteomes" id="UP000095751">
    <property type="component" value="Unassembled WGS sequence"/>
</dbReference>
<dbReference type="InParanoid" id="A0A1E7F4C5"/>
<protein>
    <submittedName>
        <fullName evidence="2">Uncharacterized protein</fullName>
    </submittedName>
</protein>